<accession>A0A4R4TJ87</accession>
<organism evidence="1 2">
    <name type="scientific">Streptomyces hainanensis</name>
    <dbReference type="NCBI Taxonomy" id="402648"/>
    <lineage>
        <taxon>Bacteria</taxon>
        <taxon>Bacillati</taxon>
        <taxon>Actinomycetota</taxon>
        <taxon>Actinomycetes</taxon>
        <taxon>Kitasatosporales</taxon>
        <taxon>Streptomycetaceae</taxon>
        <taxon>Streptomyces</taxon>
    </lineage>
</organism>
<reference evidence="1 2" key="1">
    <citation type="submission" date="2019-03" db="EMBL/GenBank/DDBJ databases">
        <title>Draft genome sequences of novel Actinobacteria.</title>
        <authorList>
            <person name="Sahin N."/>
            <person name="Ay H."/>
            <person name="Saygin H."/>
        </authorList>
    </citation>
    <scope>NUCLEOTIDE SEQUENCE [LARGE SCALE GENOMIC DNA]</scope>
    <source>
        <strain evidence="1 2">DSM 41900</strain>
    </source>
</reference>
<comment type="caution">
    <text evidence="1">The sequence shown here is derived from an EMBL/GenBank/DDBJ whole genome shotgun (WGS) entry which is preliminary data.</text>
</comment>
<proteinExistence type="predicted"/>
<evidence type="ECO:0000313" key="2">
    <source>
        <dbReference type="Proteomes" id="UP000295345"/>
    </source>
</evidence>
<evidence type="ECO:0000313" key="1">
    <source>
        <dbReference type="EMBL" id="TDC76476.1"/>
    </source>
</evidence>
<dbReference type="OrthoDB" id="4546548at2"/>
<gene>
    <name evidence="1" type="ORF">E1283_09765</name>
</gene>
<dbReference type="Proteomes" id="UP000295345">
    <property type="component" value="Unassembled WGS sequence"/>
</dbReference>
<evidence type="ECO:0008006" key="3">
    <source>
        <dbReference type="Google" id="ProtNLM"/>
    </source>
</evidence>
<protein>
    <recommendedName>
        <fullName evidence="3">Transposase</fullName>
    </recommendedName>
</protein>
<sequence>MVIDVITWRFRGNNSWPDPPVCFGPWQTVCHRFVACSQGGTCRRLLTELRVRADTTAIWTGWWAWTPPSCALTARHRARTEDGSVANSDFCPKCLNKLISQVLRREEAPSRPLAARSSTTVPR</sequence>
<name>A0A4R4TJ87_9ACTN</name>
<dbReference type="AlphaFoldDB" id="A0A4R4TJ87"/>
<keyword evidence="2" id="KW-1185">Reference proteome</keyword>
<dbReference type="EMBL" id="SMKI01000076">
    <property type="protein sequence ID" value="TDC76476.1"/>
    <property type="molecule type" value="Genomic_DNA"/>
</dbReference>